<dbReference type="AlphaFoldDB" id="A0A3L6R8V3"/>
<dbReference type="Proteomes" id="UP000275267">
    <property type="component" value="Unassembled WGS sequence"/>
</dbReference>
<comment type="caution">
    <text evidence="2">The sequence shown here is derived from an EMBL/GenBank/DDBJ whole genome shotgun (WGS) entry which is preliminary data.</text>
</comment>
<evidence type="ECO:0000313" key="3">
    <source>
        <dbReference type="Proteomes" id="UP000275267"/>
    </source>
</evidence>
<evidence type="ECO:0000313" key="2">
    <source>
        <dbReference type="EMBL" id="RLM99092.1"/>
    </source>
</evidence>
<organism evidence="2 3">
    <name type="scientific">Panicum miliaceum</name>
    <name type="common">Proso millet</name>
    <name type="synonym">Broomcorn millet</name>
    <dbReference type="NCBI Taxonomy" id="4540"/>
    <lineage>
        <taxon>Eukaryota</taxon>
        <taxon>Viridiplantae</taxon>
        <taxon>Streptophyta</taxon>
        <taxon>Embryophyta</taxon>
        <taxon>Tracheophyta</taxon>
        <taxon>Spermatophyta</taxon>
        <taxon>Magnoliopsida</taxon>
        <taxon>Liliopsida</taxon>
        <taxon>Poales</taxon>
        <taxon>Poaceae</taxon>
        <taxon>PACMAD clade</taxon>
        <taxon>Panicoideae</taxon>
        <taxon>Panicodae</taxon>
        <taxon>Paniceae</taxon>
        <taxon>Panicinae</taxon>
        <taxon>Panicum</taxon>
        <taxon>Panicum sect. Panicum</taxon>
    </lineage>
</organism>
<keyword evidence="3" id="KW-1185">Reference proteome</keyword>
<sequence>MTVDGCIGEHPRSGMSSRSGTATAPGKMRPSWSSACEIQHIMGWWRDLFQAPIAVPPLCTMPGCGYPAKSPLHALGSGGQKQCIPLRQKNHFLIPMITGFVSSLRPWDSW</sequence>
<gene>
    <name evidence="2" type="ORF">C2845_PM06G06520</name>
</gene>
<accession>A0A3L6R8V3</accession>
<dbReference type="EMBL" id="PQIB02000009">
    <property type="protein sequence ID" value="RLM99092.1"/>
    <property type="molecule type" value="Genomic_DNA"/>
</dbReference>
<name>A0A3L6R8V3_PANMI</name>
<protein>
    <submittedName>
        <fullName evidence="2">Uncharacterized protein</fullName>
    </submittedName>
</protein>
<reference evidence="3" key="1">
    <citation type="journal article" date="2019" name="Nat. Commun.">
        <title>The genome of broomcorn millet.</title>
        <authorList>
            <person name="Zou C."/>
            <person name="Miki D."/>
            <person name="Li D."/>
            <person name="Tang Q."/>
            <person name="Xiao L."/>
            <person name="Rajput S."/>
            <person name="Deng P."/>
            <person name="Jia W."/>
            <person name="Huang R."/>
            <person name="Zhang M."/>
            <person name="Sun Y."/>
            <person name="Hu J."/>
            <person name="Fu X."/>
            <person name="Schnable P.S."/>
            <person name="Li F."/>
            <person name="Zhang H."/>
            <person name="Feng B."/>
            <person name="Zhu X."/>
            <person name="Liu R."/>
            <person name="Schnable J.C."/>
            <person name="Zhu J.-K."/>
            <person name="Zhang H."/>
        </authorList>
    </citation>
    <scope>NUCLEOTIDE SEQUENCE [LARGE SCALE GENOMIC DNA]</scope>
</reference>
<feature type="region of interest" description="Disordered" evidence="1">
    <location>
        <begin position="1"/>
        <end position="29"/>
    </location>
</feature>
<proteinExistence type="predicted"/>
<evidence type="ECO:0000256" key="1">
    <source>
        <dbReference type="SAM" id="MobiDB-lite"/>
    </source>
</evidence>